<organism evidence="3 4">
    <name type="scientific">Streptomyces prasinopilosus</name>
    <dbReference type="NCBI Taxonomy" id="67344"/>
    <lineage>
        <taxon>Bacteria</taxon>
        <taxon>Bacillati</taxon>
        <taxon>Actinomycetota</taxon>
        <taxon>Actinomycetes</taxon>
        <taxon>Kitasatosporales</taxon>
        <taxon>Streptomycetaceae</taxon>
        <taxon>Streptomyces</taxon>
    </lineage>
</organism>
<dbReference type="InterPro" id="IPR000073">
    <property type="entry name" value="AB_hydrolase_1"/>
</dbReference>
<feature type="domain" description="AB hydrolase-1" evidence="2">
    <location>
        <begin position="57"/>
        <end position="293"/>
    </location>
</feature>
<dbReference type="RefSeq" id="WP_240503260.1">
    <property type="nucleotide sequence ID" value="NZ_FMZK01000002.1"/>
</dbReference>
<dbReference type="PANTHER" id="PTHR46438:SF11">
    <property type="entry name" value="LIPASE-RELATED"/>
    <property type="match status" value="1"/>
</dbReference>
<feature type="compositionally biased region" description="Basic and acidic residues" evidence="1">
    <location>
        <begin position="1"/>
        <end position="10"/>
    </location>
</feature>
<dbReference type="SUPFAM" id="SSF53474">
    <property type="entry name" value="alpha/beta-Hydrolases"/>
    <property type="match status" value="1"/>
</dbReference>
<dbReference type="Gene3D" id="3.40.50.1820">
    <property type="entry name" value="alpha/beta hydrolase"/>
    <property type="match status" value="1"/>
</dbReference>
<proteinExistence type="predicted"/>
<dbReference type="GO" id="GO:0016787">
    <property type="term" value="F:hydrolase activity"/>
    <property type="evidence" value="ECO:0007669"/>
    <property type="project" value="UniProtKB-KW"/>
</dbReference>
<dbReference type="STRING" id="67344.SAMN05216505_102261"/>
<accession>A0A1G6LU65</accession>
<evidence type="ECO:0000256" key="1">
    <source>
        <dbReference type="SAM" id="MobiDB-lite"/>
    </source>
</evidence>
<dbReference type="Proteomes" id="UP000182100">
    <property type="component" value="Unassembled WGS sequence"/>
</dbReference>
<dbReference type="PANTHER" id="PTHR46438">
    <property type="entry name" value="ALPHA/BETA-HYDROLASES SUPERFAMILY PROTEIN"/>
    <property type="match status" value="1"/>
</dbReference>
<feature type="region of interest" description="Disordered" evidence="1">
    <location>
        <begin position="1"/>
        <end position="34"/>
    </location>
</feature>
<feature type="compositionally biased region" description="Basic and acidic residues" evidence="1">
    <location>
        <begin position="24"/>
        <end position="34"/>
    </location>
</feature>
<evidence type="ECO:0000259" key="2">
    <source>
        <dbReference type="Pfam" id="PF12697"/>
    </source>
</evidence>
<keyword evidence="3" id="KW-0378">Hydrolase</keyword>
<dbReference type="InterPro" id="IPR029058">
    <property type="entry name" value="AB_hydrolase_fold"/>
</dbReference>
<evidence type="ECO:0000313" key="3">
    <source>
        <dbReference type="EMBL" id="SDC46741.1"/>
    </source>
</evidence>
<dbReference type="Pfam" id="PF12697">
    <property type="entry name" value="Abhydrolase_6"/>
    <property type="match status" value="1"/>
</dbReference>
<keyword evidence="4" id="KW-1185">Reference proteome</keyword>
<evidence type="ECO:0000313" key="4">
    <source>
        <dbReference type="Proteomes" id="UP000182100"/>
    </source>
</evidence>
<protein>
    <submittedName>
        <fullName evidence="3">2-hydroxy-6-oxonona-2,4-dienedioate hydrolase/4,5:9,10-diseco-3-hydroxy-5,9,17-trioxoandrosta-1(10),2-diene-4-oate hydrolase</fullName>
    </submittedName>
</protein>
<dbReference type="AlphaFoldDB" id="A0A1G6LU65"/>
<name>A0A1G6LU65_9ACTN</name>
<gene>
    <name evidence="3" type="ORF">SAMN05216505_102261</name>
</gene>
<sequence length="311" mass="33250">MAAGTRERLPGETPQAPRTPGAPEAREPLTRESTSRFVTVGGTRVHYHEAGTGPEVLLCVHGGAPGASGWGNFGSNIAELSRHARVLVVDLPGYGRSDAIELSGGKYRPYADVFAAMLSELGVERASVVGLATGGAVAIAMALHHAERVDRLVLVSSAGGVPLFSAVPSEGQKAIRSYYAGEGPSREKMRAYLRMMMSDPGLVTDELVEERYLESVAGGEERRAGAESAGVPAEPLWQELGRIEVPTLIVWGTENRVQGFDNALFLLRQIPDAQLHLFKRTGLWVPYERASEFTRLVLGFLAEHPAGPAAG</sequence>
<dbReference type="EMBL" id="FMZK01000002">
    <property type="protein sequence ID" value="SDC46741.1"/>
    <property type="molecule type" value="Genomic_DNA"/>
</dbReference>
<reference evidence="4" key="1">
    <citation type="submission" date="2016-10" db="EMBL/GenBank/DDBJ databases">
        <authorList>
            <person name="Varghese N."/>
            <person name="Submissions S."/>
        </authorList>
    </citation>
    <scope>NUCLEOTIDE SEQUENCE [LARGE SCALE GENOMIC DNA]</scope>
    <source>
        <strain evidence="4">CGMCC 4.3504</strain>
    </source>
</reference>
<dbReference type="PRINTS" id="PR00111">
    <property type="entry name" value="ABHYDROLASE"/>
</dbReference>